<evidence type="ECO:0000256" key="4">
    <source>
        <dbReference type="ARBA" id="ARBA00022833"/>
    </source>
</evidence>
<dbReference type="InterPro" id="IPR036236">
    <property type="entry name" value="Znf_C2H2_sf"/>
</dbReference>
<dbReference type="OMA" id="DHEEHKP"/>
<keyword evidence="1" id="KW-0479">Metal-binding</keyword>
<feature type="region of interest" description="Disordered" evidence="6">
    <location>
        <begin position="225"/>
        <end position="294"/>
    </location>
</feature>
<feature type="compositionally biased region" description="Low complexity" evidence="6">
    <location>
        <begin position="311"/>
        <end position="343"/>
    </location>
</feature>
<sequence>METTATTTAPASNTTGSGPGIFISESMVDNSGSAGSNGNTHQMAKLRRDSIAHSQGIGGVSWGSLTISSWLRDEVMIHAQSYGKDHGSLSINGHINVNGNSSGHGRAYPINVQNSNDFLGKHGNGNVGGGKSPLDLTKFASPPGSSGAYLPNLEKQYCKDYSCCGQLLPSLHDLLRHYEEAHIATSPGSHSNGLPSHHNNHGHVHHPMNPNMVGVNMNFNLQSAAHASSNNGNHHSQSNNTSSAAMSNANSSHSNSHLHSHLNQHASGSLASNNMHGQLRSGPDHHNHAMQQEHLSSNGVNYQQRKAILSQQRMQQQHQSNNNTNNINDNNNNNGNNNNTINGSQHPRKSDHRLLQSGSGLTGSGQSQSKVPRGSQINTSSSSSNLTSLSQSGQSSASTNQLHLNGGFVDAVSTNEVFLQSKHSQPSSSRNVSNFNSYSTKSHQTMVQPASKRSLPLGSGLDLDYMEAGVISGLNDSSLGGVMGFGSIDPLSHNVPLTNTNQLGLSKKSKKLTNSHMKMKGIGRQDSDSGLLGDHESGVVIGEDDDDDDEVVDEDEDDEDDHDDEDNVLSSRKQQGYIDDPARRLYVMDHEEHKPFKCPVIGCDKTYKNQNGLKYHKLHGHQNQKLHENPDGTFSIIDPESNEPYPDGMGMENDKPYRCEVCGKRYKNLNGLKYHRGHSTH</sequence>
<keyword evidence="3 5" id="KW-0863">Zinc-finger</keyword>
<gene>
    <name evidence="8" type="ORF">KLLA0_B03047g</name>
</gene>
<evidence type="ECO:0000313" key="8">
    <source>
        <dbReference type="EMBL" id="CAH02061.1"/>
    </source>
</evidence>
<dbReference type="FunFam" id="3.30.160.60:FF:001987">
    <property type="entry name" value="Transcription factor SFP1"/>
    <property type="match status" value="1"/>
</dbReference>
<dbReference type="Proteomes" id="UP000000598">
    <property type="component" value="Chromosome B"/>
</dbReference>
<name>Q6CWM1_KLULA</name>
<dbReference type="PaxDb" id="284590-Q6CWM1"/>
<feature type="domain" description="C2H2-type" evidence="7">
    <location>
        <begin position="657"/>
        <end position="681"/>
    </location>
</feature>
<dbReference type="FunCoup" id="Q6CWM1">
    <property type="interactions" value="2495"/>
</dbReference>
<proteinExistence type="predicted"/>
<evidence type="ECO:0000256" key="6">
    <source>
        <dbReference type="SAM" id="MobiDB-lite"/>
    </source>
</evidence>
<dbReference type="EMBL" id="CR382122">
    <property type="protein sequence ID" value="CAH02061.1"/>
    <property type="molecule type" value="Genomic_DNA"/>
</dbReference>
<dbReference type="STRING" id="284590.Q6CWM1"/>
<dbReference type="KEGG" id="kla:KLLA0_B03047g"/>
<accession>Q6CWM1</accession>
<dbReference type="SUPFAM" id="SSF57667">
    <property type="entry name" value="beta-beta-alpha zinc fingers"/>
    <property type="match status" value="1"/>
</dbReference>
<protein>
    <submittedName>
        <fullName evidence="8">KLLA0B03047p</fullName>
    </submittedName>
</protein>
<feature type="domain" description="C2H2-type" evidence="7">
    <location>
        <begin position="596"/>
        <end position="626"/>
    </location>
</feature>
<dbReference type="Gene3D" id="3.30.160.60">
    <property type="entry name" value="Classic Zinc Finger"/>
    <property type="match status" value="1"/>
</dbReference>
<evidence type="ECO:0000256" key="3">
    <source>
        <dbReference type="ARBA" id="ARBA00022771"/>
    </source>
</evidence>
<keyword evidence="2" id="KW-0677">Repeat</keyword>
<dbReference type="PANTHER" id="PTHR23057">
    <property type="entry name" value="JUXTAPOSED WITH ANOTHER ZINC FINGER PROTEIN 1"/>
    <property type="match status" value="1"/>
</dbReference>
<feature type="region of interest" description="Disordered" evidence="6">
    <location>
        <begin position="1"/>
        <end position="21"/>
    </location>
</feature>
<feature type="region of interest" description="Disordered" evidence="6">
    <location>
        <begin position="185"/>
        <end position="205"/>
    </location>
</feature>
<evidence type="ECO:0000256" key="2">
    <source>
        <dbReference type="ARBA" id="ARBA00022737"/>
    </source>
</evidence>
<dbReference type="InterPro" id="IPR013087">
    <property type="entry name" value="Znf_C2H2_type"/>
</dbReference>
<keyword evidence="9" id="KW-1185">Reference proteome</keyword>
<organism evidence="8 9">
    <name type="scientific">Kluyveromyces lactis (strain ATCC 8585 / CBS 2359 / DSM 70799 / NBRC 1267 / NRRL Y-1140 / WM37)</name>
    <name type="common">Yeast</name>
    <name type="synonym">Candida sphaerica</name>
    <dbReference type="NCBI Taxonomy" id="284590"/>
    <lineage>
        <taxon>Eukaryota</taxon>
        <taxon>Fungi</taxon>
        <taxon>Dikarya</taxon>
        <taxon>Ascomycota</taxon>
        <taxon>Saccharomycotina</taxon>
        <taxon>Saccharomycetes</taxon>
        <taxon>Saccharomycetales</taxon>
        <taxon>Saccharomycetaceae</taxon>
        <taxon>Kluyveromyces</taxon>
    </lineage>
</organism>
<feature type="compositionally biased region" description="Acidic residues" evidence="6">
    <location>
        <begin position="542"/>
        <end position="567"/>
    </location>
</feature>
<dbReference type="AlphaFoldDB" id="Q6CWM1"/>
<feature type="compositionally biased region" description="Low complexity" evidence="6">
    <location>
        <begin position="1"/>
        <end position="15"/>
    </location>
</feature>
<dbReference type="PROSITE" id="PS50157">
    <property type="entry name" value="ZINC_FINGER_C2H2_2"/>
    <property type="match status" value="2"/>
</dbReference>
<dbReference type="SMART" id="SM00355">
    <property type="entry name" value="ZnF_C2H2"/>
    <property type="match status" value="3"/>
</dbReference>
<dbReference type="GO" id="GO:0008270">
    <property type="term" value="F:zinc ion binding"/>
    <property type="evidence" value="ECO:0007669"/>
    <property type="project" value="UniProtKB-KW"/>
</dbReference>
<dbReference type="PROSITE" id="PS00028">
    <property type="entry name" value="ZINC_FINGER_C2H2_1"/>
    <property type="match status" value="2"/>
</dbReference>
<dbReference type="PANTHER" id="PTHR23057:SF0">
    <property type="entry name" value="JUXTAPOSED WITH ANOTHER ZINC FINGER PROTEIN 1"/>
    <property type="match status" value="1"/>
</dbReference>
<feature type="region of interest" description="Disordered" evidence="6">
    <location>
        <begin position="309"/>
        <end position="401"/>
    </location>
</feature>
<dbReference type="GO" id="GO:0005634">
    <property type="term" value="C:nucleus"/>
    <property type="evidence" value="ECO:0007669"/>
    <property type="project" value="TreeGrafter"/>
</dbReference>
<dbReference type="InParanoid" id="Q6CWM1"/>
<dbReference type="InterPro" id="IPR051580">
    <property type="entry name" value="ZnF-Chromatin_assoc"/>
</dbReference>
<evidence type="ECO:0000259" key="7">
    <source>
        <dbReference type="PROSITE" id="PS50157"/>
    </source>
</evidence>
<evidence type="ECO:0000256" key="1">
    <source>
        <dbReference type="ARBA" id="ARBA00022723"/>
    </source>
</evidence>
<feature type="region of interest" description="Disordered" evidence="6">
    <location>
        <begin position="520"/>
        <end position="581"/>
    </location>
</feature>
<reference evidence="8 9" key="1">
    <citation type="journal article" date="2004" name="Nature">
        <title>Genome evolution in yeasts.</title>
        <authorList>
            <consortium name="Genolevures"/>
            <person name="Dujon B."/>
            <person name="Sherman D."/>
            <person name="Fischer G."/>
            <person name="Durrens P."/>
            <person name="Casaregola S."/>
            <person name="Lafontaine I."/>
            <person name="de Montigny J."/>
            <person name="Marck C."/>
            <person name="Neuveglise C."/>
            <person name="Talla E."/>
            <person name="Goffard N."/>
            <person name="Frangeul L."/>
            <person name="Aigle M."/>
            <person name="Anthouard V."/>
            <person name="Babour A."/>
            <person name="Barbe V."/>
            <person name="Barnay S."/>
            <person name="Blanchin S."/>
            <person name="Beckerich J.M."/>
            <person name="Beyne E."/>
            <person name="Bleykasten C."/>
            <person name="Boisrame A."/>
            <person name="Boyer J."/>
            <person name="Cattolico L."/>
            <person name="Confanioleri F."/>
            <person name="de Daruvar A."/>
            <person name="Despons L."/>
            <person name="Fabre E."/>
            <person name="Fairhead C."/>
            <person name="Ferry-Dumazet H."/>
            <person name="Groppi A."/>
            <person name="Hantraye F."/>
            <person name="Hennequin C."/>
            <person name="Jauniaux N."/>
            <person name="Joyet P."/>
            <person name="Kachouri R."/>
            <person name="Kerrest A."/>
            <person name="Koszul R."/>
            <person name="Lemaire M."/>
            <person name="Lesur I."/>
            <person name="Ma L."/>
            <person name="Muller H."/>
            <person name="Nicaud J.M."/>
            <person name="Nikolski M."/>
            <person name="Oztas S."/>
            <person name="Ozier-Kalogeropoulos O."/>
            <person name="Pellenz S."/>
            <person name="Potier S."/>
            <person name="Richard G.F."/>
            <person name="Straub M.L."/>
            <person name="Suleau A."/>
            <person name="Swennene D."/>
            <person name="Tekaia F."/>
            <person name="Wesolowski-Louvel M."/>
            <person name="Westhof E."/>
            <person name="Wirth B."/>
            <person name="Zeniou-Meyer M."/>
            <person name="Zivanovic I."/>
            <person name="Bolotin-Fukuhara M."/>
            <person name="Thierry A."/>
            <person name="Bouchier C."/>
            <person name="Caudron B."/>
            <person name="Scarpelli C."/>
            <person name="Gaillardin C."/>
            <person name="Weissenbach J."/>
            <person name="Wincker P."/>
            <person name="Souciet J.L."/>
        </authorList>
    </citation>
    <scope>NUCLEOTIDE SEQUENCE [LARGE SCALE GENOMIC DNA]</scope>
    <source>
        <strain evidence="9">ATCC 8585 / CBS 2359 / DSM 70799 / NBRC 1267 / NRRL Y-1140 / WM37</strain>
    </source>
</reference>
<evidence type="ECO:0000313" key="9">
    <source>
        <dbReference type="Proteomes" id="UP000000598"/>
    </source>
</evidence>
<feature type="compositionally biased region" description="Low complexity" evidence="6">
    <location>
        <begin position="355"/>
        <end position="400"/>
    </location>
</feature>
<evidence type="ECO:0000256" key="5">
    <source>
        <dbReference type="PROSITE-ProRule" id="PRU00042"/>
    </source>
</evidence>
<dbReference type="HOGENOM" id="CLU_013026_0_1_1"/>
<dbReference type="eggNOG" id="KOG4124">
    <property type="taxonomic scope" value="Eukaryota"/>
</dbReference>
<keyword evidence="4" id="KW-0862">Zinc</keyword>
<feature type="compositionally biased region" description="Basic and acidic residues" evidence="6">
    <location>
        <begin position="523"/>
        <end position="537"/>
    </location>
</feature>
<feature type="compositionally biased region" description="Low complexity" evidence="6">
    <location>
        <begin position="225"/>
        <end position="255"/>
    </location>
</feature>